<evidence type="ECO:0000313" key="2">
    <source>
        <dbReference type="Proteomes" id="UP001529510"/>
    </source>
</evidence>
<proteinExistence type="predicted"/>
<evidence type="ECO:0000313" key="1">
    <source>
        <dbReference type="EMBL" id="KAL0169176.1"/>
    </source>
</evidence>
<gene>
    <name evidence="1" type="ORF">M9458_033772</name>
</gene>
<feature type="non-terminal residue" evidence="1">
    <location>
        <position position="57"/>
    </location>
</feature>
<dbReference type="Proteomes" id="UP001529510">
    <property type="component" value="Unassembled WGS sequence"/>
</dbReference>
<keyword evidence="2" id="KW-1185">Reference proteome</keyword>
<organism evidence="1 2">
    <name type="scientific">Cirrhinus mrigala</name>
    <name type="common">Mrigala</name>
    <dbReference type="NCBI Taxonomy" id="683832"/>
    <lineage>
        <taxon>Eukaryota</taxon>
        <taxon>Metazoa</taxon>
        <taxon>Chordata</taxon>
        <taxon>Craniata</taxon>
        <taxon>Vertebrata</taxon>
        <taxon>Euteleostomi</taxon>
        <taxon>Actinopterygii</taxon>
        <taxon>Neopterygii</taxon>
        <taxon>Teleostei</taxon>
        <taxon>Ostariophysi</taxon>
        <taxon>Cypriniformes</taxon>
        <taxon>Cyprinidae</taxon>
        <taxon>Labeoninae</taxon>
        <taxon>Labeonini</taxon>
        <taxon>Cirrhinus</taxon>
    </lineage>
</organism>
<dbReference type="AlphaFoldDB" id="A0ABD0P7E6"/>
<dbReference type="EMBL" id="JAMKFB020000017">
    <property type="protein sequence ID" value="KAL0169176.1"/>
    <property type="molecule type" value="Genomic_DNA"/>
</dbReference>
<name>A0ABD0P7E6_CIRMR</name>
<sequence>LRSCRLLVSRSSCPILSSVSTLFGTKQSLSLLHQKWIPLPPFPVAKTPTAWWCLTAV</sequence>
<accession>A0ABD0P7E6</accession>
<comment type="caution">
    <text evidence="1">The sequence shown here is derived from an EMBL/GenBank/DDBJ whole genome shotgun (WGS) entry which is preliminary data.</text>
</comment>
<feature type="non-terminal residue" evidence="1">
    <location>
        <position position="1"/>
    </location>
</feature>
<reference evidence="1 2" key="1">
    <citation type="submission" date="2024-05" db="EMBL/GenBank/DDBJ databases">
        <title>Genome sequencing and assembly of Indian major carp, Cirrhinus mrigala (Hamilton, 1822).</title>
        <authorList>
            <person name="Mohindra V."/>
            <person name="Chowdhury L.M."/>
            <person name="Lal K."/>
            <person name="Jena J.K."/>
        </authorList>
    </citation>
    <scope>NUCLEOTIDE SEQUENCE [LARGE SCALE GENOMIC DNA]</scope>
    <source>
        <strain evidence="1">CM1030</strain>
        <tissue evidence="1">Blood</tissue>
    </source>
</reference>
<protein>
    <submittedName>
        <fullName evidence="1">Uncharacterized protein</fullName>
    </submittedName>
</protein>